<reference evidence="4 5" key="1">
    <citation type="submission" date="2018-07" db="EMBL/GenBank/DDBJ databases">
        <title>Dyella solisilvae sp. nov., isolated from the pine and broad-leaved mixed forest soil.</title>
        <authorList>
            <person name="Gao Z."/>
            <person name="Qiu L."/>
        </authorList>
    </citation>
    <scope>NUCLEOTIDE SEQUENCE [LARGE SCALE GENOMIC DNA]</scope>
    <source>
        <strain evidence="4 5">DHG54</strain>
    </source>
</reference>
<organism evidence="4 5">
    <name type="scientific">Dyella solisilvae</name>
    <dbReference type="NCBI Taxonomy" id="1920168"/>
    <lineage>
        <taxon>Bacteria</taxon>
        <taxon>Pseudomonadati</taxon>
        <taxon>Pseudomonadota</taxon>
        <taxon>Gammaproteobacteria</taxon>
        <taxon>Lysobacterales</taxon>
        <taxon>Rhodanobacteraceae</taxon>
        <taxon>Dyella</taxon>
    </lineage>
</organism>
<dbReference type="InterPro" id="IPR036388">
    <property type="entry name" value="WH-like_DNA-bd_sf"/>
</dbReference>
<keyword evidence="1 2" id="KW-0238">DNA-binding</keyword>
<sequence>MGVGEHSGNGDRPVEYAFGDVVVDTVAHRLSRGGRDVEVEPKVFAVLLEFLTHPGQLLSRDNLLDAVWGHSCVTPSTLSRVISQLRRTLGDDQEQPRYIQTVHSLGYRFIAPLLSAEPERAIELRFAPQARGRLPVWTHALIGRERDIACLERLVIDNRLVTIAGAGGVGKTQVALEVARRITAVFSDGVWLIDCTALTDEEGLLRSLAAMFEIPIPENNEGLTASLGELLRTRHVLLVFDNGERIASHLGELVEALLEASVGPHVLVTSQQRLNCASESLHWLSPLEVPTTGEWLTDKDIDLLSRVPSVQLMLTRSRSFASGFALTTANAHAVAEICRRVDGLPLALEIAAAHLRLLSPEQLLKRIKAHLLNLAEASPGRPPHHQTLHALIEWSFALLSRPEQSLLAGLSVFARSCTMAGANAVGKVFGLDEEQVLDLLGGLVDKSLLVADTAVHPPSYRLLHSVKWFARKKLAESGDEQLVRDAHLAHFVQFTEYVDRAMNSDREHFWCDRVRREWSNLHVAFDYALSRQDRVEHALAMSGNLCWYYRMCSHYDDAARRIDRALQAGHAQTSQRAKALIACGTVNHQSQLHEVAGSLLREGIGLAKRLEIERLAAAGQAVLSFELATCGDLVQAEACAASAQVIADAQGDLWLRSMALLGHGISLALNERHVEAEACLGDAYRAVSVLGKGLFQQAYILKNRALQRFYLGQLRGAAGDWLMDLDAFVGFHHWRGVASCVEGAAYISSERGEAQRAARFMAAAARVRKSSAAPLMPQWRKAQAIAEQRARHQLGRAFAQTQQEGYSARFEEIASEARATLEDVANASAKRAPLNVHQREF</sequence>
<dbReference type="InterPro" id="IPR058852">
    <property type="entry name" value="HTH_77"/>
</dbReference>
<accession>A0A370K459</accession>
<dbReference type="EMBL" id="QQSY01000011">
    <property type="protein sequence ID" value="RDI96810.1"/>
    <property type="molecule type" value="Genomic_DNA"/>
</dbReference>
<feature type="DNA-binding region" description="OmpR/PhoB-type" evidence="2">
    <location>
        <begin position="13"/>
        <end position="111"/>
    </location>
</feature>
<dbReference type="GO" id="GO:0003677">
    <property type="term" value="F:DNA binding"/>
    <property type="evidence" value="ECO:0007669"/>
    <property type="project" value="UniProtKB-UniRule"/>
</dbReference>
<dbReference type="GO" id="GO:0000160">
    <property type="term" value="P:phosphorelay signal transduction system"/>
    <property type="evidence" value="ECO:0007669"/>
    <property type="project" value="InterPro"/>
</dbReference>
<evidence type="ECO:0000313" key="4">
    <source>
        <dbReference type="EMBL" id="RDI96810.1"/>
    </source>
</evidence>
<dbReference type="InterPro" id="IPR016032">
    <property type="entry name" value="Sig_transdc_resp-reg_C-effctor"/>
</dbReference>
<evidence type="ECO:0000256" key="2">
    <source>
        <dbReference type="PROSITE-ProRule" id="PRU01091"/>
    </source>
</evidence>
<dbReference type="CDD" id="cd00383">
    <property type="entry name" value="trans_reg_C"/>
    <property type="match status" value="1"/>
</dbReference>
<dbReference type="Proteomes" id="UP000254711">
    <property type="component" value="Unassembled WGS sequence"/>
</dbReference>
<evidence type="ECO:0000313" key="5">
    <source>
        <dbReference type="Proteomes" id="UP000254711"/>
    </source>
</evidence>
<dbReference type="SUPFAM" id="SSF52540">
    <property type="entry name" value="P-loop containing nucleoside triphosphate hydrolases"/>
    <property type="match status" value="1"/>
</dbReference>
<dbReference type="PANTHER" id="PTHR47691">
    <property type="entry name" value="REGULATOR-RELATED"/>
    <property type="match status" value="1"/>
</dbReference>
<dbReference type="GO" id="GO:0016887">
    <property type="term" value="F:ATP hydrolysis activity"/>
    <property type="evidence" value="ECO:0007669"/>
    <property type="project" value="InterPro"/>
</dbReference>
<gene>
    <name evidence="4" type="ORF">DVT68_19855</name>
</gene>
<dbReference type="Pfam" id="PF25872">
    <property type="entry name" value="HTH_77"/>
    <property type="match status" value="1"/>
</dbReference>
<feature type="domain" description="OmpR/PhoB-type" evidence="3">
    <location>
        <begin position="13"/>
        <end position="111"/>
    </location>
</feature>
<name>A0A370K459_9GAMM</name>
<evidence type="ECO:0000256" key="1">
    <source>
        <dbReference type="ARBA" id="ARBA00023125"/>
    </source>
</evidence>
<dbReference type="Pfam" id="PF00486">
    <property type="entry name" value="Trans_reg_C"/>
    <property type="match status" value="1"/>
</dbReference>
<keyword evidence="5" id="KW-1185">Reference proteome</keyword>
<dbReference type="AlphaFoldDB" id="A0A370K459"/>
<dbReference type="Gene3D" id="3.40.50.300">
    <property type="entry name" value="P-loop containing nucleotide triphosphate hydrolases"/>
    <property type="match status" value="1"/>
</dbReference>
<comment type="caution">
    <text evidence="4">The sequence shown here is derived from an EMBL/GenBank/DDBJ whole genome shotgun (WGS) entry which is preliminary data.</text>
</comment>
<proteinExistence type="predicted"/>
<dbReference type="OrthoDB" id="9811542at2"/>
<dbReference type="Pfam" id="PF13401">
    <property type="entry name" value="AAA_22"/>
    <property type="match status" value="1"/>
</dbReference>
<evidence type="ECO:0000259" key="3">
    <source>
        <dbReference type="PROSITE" id="PS51755"/>
    </source>
</evidence>
<dbReference type="InterPro" id="IPR027417">
    <property type="entry name" value="P-loop_NTPase"/>
</dbReference>
<dbReference type="PANTHER" id="PTHR47691:SF3">
    <property type="entry name" value="HTH-TYPE TRANSCRIPTIONAL REGULATOR RV0890C-RELATED"/>
    <property type="match status" value="1"/>
</dbReference>
<dbReference type="PRINTS" id="PR00364">
    <property type="entry name" value="DISEASERSIST"/>
</dbReference>
<dbReference type="SMART" id="SM00862">
    <property type="entry name" value="Trans_reg_C"/>
    <property type="match status" value="1"/>
</dbReference>
<dbReference type="GO" id="GO:0006355">
    <property type="term" value="P:regulation of DNA-templated transcription"/>
    <property type="evidence" value="ECO:0007669"/>
    <property type="project" value="InterPro"/>
</dbReference>
<dbReference type="Gene3D" id="1.10.10.10">
    <property type="entry name" value="Winged helix-like DNA-binding domain superfamily/Winged helix DNA-binding domain"/>
    <property type="match status" value="1"/>
</dbReference>
<dbReference type="RefSeq" id="WP_114826957.1">
    <property type="nucleotide sequence ID" value="NZ_QQSY01000011.1"/>
</dbReference>
<dbReference type="PROSITE" id="PS51755">
    <property type="entry name" value="OMPR_PHOB"/>
    <property type="match status" value="1"/>
</dbReference>
<dbReference type="InterPro" id="IPR001867">
    <property type="entry name" value="OmpR/PhoB-type_DNA-bd"/>
</dbReference>
<dbReference type="InterPro" id="IPR049945">
    <property type="entry name" value="AAA_22"/>
</dbReference>
<dbReference type="SUPFAM" id="SSF46894">
    <property type="entry name" value="C-terminal effector domain of the bipartite response regulators"/>
    <property type="match status" value="1"/>
</dbReference>
<protein>
    <recommendedName>
        <fullName evidence="3">OmpR/PhoB-type domain-containing protein</fullName>
    </recommendedName>
</protein>